<reference evidence="1 2" key="1">
    <citation type="journal article" date="2016" name="Front. Microbiol.">
        <title>Single-Cell (Meta-)Genomics of a Dimorphic Candidatus Thiomargarita nelsonii Reveals Genomic Plasticity.</title>
        <authorList>
            <person name="Flood B.E."/>
            <person name="Fliss P."/>
            <person name="Jones D.S."/>
            <person name="Dick G.J."/>
            <person name="Jain S."/>
            <person name="Kaster A.K."/>
            <person name="Winkel M."/>
            <person name="Mussmann M."/>
            <person name="Bailey J."/>
        </authorList>
    </citation>
    <scope>NUCLEOTIDE SEQUENCE [LARGE SCALE GENOMIC DNA]</scope>
    <source>
        <strain evidence="1">Hydrate Ridge</strain>
    </source>
</reference>
<dbReference type="AlphaFoldDB" id="A0A4E0QWZ0"/>
<proteinExistence type="predicted"/>
<keyword evidence="2" id="KW-1185">Reference proteome</keyword>
<accession>A0A4E0QWZ0</accession>
<protein>
    <submittedName>
        <fullName evidence="1">Uncharacterized protein</fullName>
    </submittedName>
</protein>
<evidence type="ECO:0000313" key="2">
    <source>
        <dbReference type="Proteomes" id="UP000030428"/>
    </source>
</evidence>
<organism evidence="1 2">
    <name type="scientific">Candidatus Thiomargarita nelsonii</name>
    <dbReference type="NCBI Taxonomy" id="1003181"/>
    <lineage>
        <taxon>Bacteria</taxon>
        <taxon>Pseudomonadati</taxon>
        <taxon>Pseudomonadota</taxon>
        <taxon>Gammaproteobacteria</taxon>
        <taxon>Thiotrichales</taxon>
        <taxon>Thiotrichaceae</taxon>
        <taxon>Thiomargarita</taxon>
    </lineage>
</organism>
<sequence>MENSQKQFKFIEGLTATQPIVVNNQDRQDYLQALSKYDCSVPELNKKTTRLLIENPAFERLKNLYLKQALK</sequence>
<dbReference type="EMBL" id="JSZA02000241">
    <property type="protein sequence ID" value="TGO02062.1"/>
    <property type="molecule type" value="Genomic_DNA"/>
</dbReference>
<gene>
    <name evidence="1" type="ORF">PN36_31130</name>
</gene>
<comment type="caution">
    <text evidence="1">The sequence shown here is derived from an EMBL/GenBank/DDBJ whole genome shotgun (WGS) entry which is preliminary data.</text>
</comment>
<dbReference type="Proteomes" id="UP000030428">
    <property type="component" value="Unassembled WGS sequence"/>
</dbReference>
<evidence type="ECO:0000313" key="1">
    <source>
        <dbReference type="EMBL" id="TGO02062.1"/>
    </source>
</evidence>
<name>A0A4E0QWZ0_9GAMM</name>